<evidence type="ECO:0000256" key="27">
    <source>
        <dbReference type="ARBA" id="ARBA00050678"/>
    </source>
</evidence>
<dbReference type="GO" id="GO:0016251">
    <property type="term" value="F:RNA polymerase II general transcription initiation factor activity"/>
    <property type="evidence" value="ECO:0007669"/>
    <property type="project" value="TreeGrafter"/>
</dbReference>
<reference evidence="51 52" key="1">
    <citation type="submission" date="2019-01" db="EMBL/GenBank/DDBJ databases">
        <title>Draft Genome and Complete Hox-Cluster Characterization of the Sterlet Sturgeon (Acipenser ruthenus).</title>
        <authorList>
            <person name="Wei Q."/>
        </authorList>
    </citation>
    <scope>NUCLEOTIDE SEQUENCE [LARGE SCALE GENOMIC DNA]</scope>
    <source>
        <strain evidence="51">WHYD16114868_AA</strain>
        <tissue evidence="51">Blood</tissue>
    </source>
</reference>
<comment type="catalytic activity">
    <reaction evidence="27">
        <text>a 1-acyl-sn-glycero-3-phosphocholine + H2O = a 1-acyl-sn-glycero-3-phosphate + choline + H(+)</text>
        <dbReference type="Rhea" id="RHEA:38995"/>
        <dbReference type="ChEBI" id="CHEBI:15354"/>
        <dbReference type="ChEBI" id="CHEBI:15377"/>
        <dbReference type="ChEBI" id="CHEBI:15378"/>
        <dbReference type="ChEBI" id="CHEBI:57970"/>
        <dbReference type="ChEBI" id="CHEBI:58168"/>
        <dbReference type="EC" id="3.1.4.4"/>
    </reaction>
    <physiologicalReaction direction="left-to-right" evidence="27">
        <dbReference type="Rhea" id="RHEA:38996"/>
    </physiologicalReaction>
</comment>
<dbReference type="GO" id="GO:0003682">
    <property type="term" value="F:chromatin binding"/>
    <property type="evidence" value="ECO:0007669"/>
    <property type="project" value="TreeGrafter"/>
</dbReference>
<evidence type="ECO:0000256" key="26">
    <source>
        <dbReference type="ARBA" id="ARBA00050409"/>
    </source>
</evidence>
<evidence type="ECO:0000256" key="49">
    <source>
        <dbReference type="SAM" id="MobiDB-lite"/>
    </source>
</evidence>
<dbReference type="InterPro" id="IPR042097">
    <property type="entry name" value="Aminopeptidase_N-like_N_sf"/>
</dbReference>
<dbReference type="Proteomes" id="UP000289886">
    <property type="component" value="Unassembled WGS sequence"/>
</dbReference>
<evidence type="ECO:0000256" key="28">
    <source>
        <dbReference type="ARBA" id="ARBA00050734"/>
    </source>
</evidence>
<keyword evidence="7" id="KW-0145">Chemotaxis</keyword>
<comment type="catalytic activity">
    <reaction evidence="42">
        <text>1-(9Z-octadecenoyl)-sn-glycero-3-phosphocholine + H2O = 1-(9Z-octadecenoyl)-sn-glycero-3-phosphate + choline + H(+)</text>
        <dbReference type="Rhea" id="RHEA:38915"/>
        <dbReference type="ChEBI" id="CHEBI:15354"/>
        <dbReference type="ChEBI" id="CHEBI:15377"/>
        <dbReference type="ChEBI" id="CHEBI:15378"/>
        <dbReference type="ChEBI" id="CHEBI:28610"/>
        <dbReference type="ChEBI" id="CHEBI:74544"/>
    </reaction>
    <physiologicalReaction direction="left-to-right" evidence="42">
        <dbReference type="Rhea" id="RHEA:38916"/>
    </physiologicalReaction>
</comment>
<dbReference type="EC" id="3.1.4.4" evidence="5"/>
<name>A0A444UE58_ACIRT</name>
<evidence type="ECO:0000256" key="25">
    <source>
        <dbReference type="ARBA" id="ARBA00050335"/>
    </source>
</evidence>
<dbReference type="InterPro" id="IPR036024">
    <property type="entry name" value="Somatomedin_B-like_dom_sf"/>
</dbReference>
<dbReference type="EMBL" id="SCEB01214747">
    <property type="protein sequence ID" value="RXM33455.1"/>
    <property type="molecule type" value="Genomic_DNA"/>
</dbReference>
<evidence type="ECO:0000256" key="16">
    <source>
        <dbReference type="ARBA" id="ARBA00023163"/>
    </source>
</evidence>
<dbReference type="Pfam" id="PF01223">
    <property type="entry name" value="Endonuclease_NS"/>
    <property type="match status" value="1"/>
</dbReference>
<keyword evidence="18" id="KW-0539">Nucleus</keyword>
<dbReference type="Pfam" id="PF01663">
    <property type="entry name" value="Phosphodiest"/>
    <property type="match status" value="1"/>
</dbReference>
<dbReference type="InterPro" id="IPR002591">
    <property type="entry name" value="Phosphodiest/P_Trfase"/>
</dbReference>
<comment type="catalytic activity">
    <reaction evidence="43">
        <text>a 1-acyl-sn-glycero-3-phosphoethanolamine + H2O = a 1-acyl-sn-glycero-3-phosphate + ethanolamine + H(+)</text>
        <dbReference type="Rhea" id="RHEA:39003"/>
        <dbReference type="ChEBI" id="CHEBI:15377"/>
        <dbReference type="ChEBI" id="CHEBI:15378"/>
        <dbReference type="ChEBI" id="CHEBI:57603"/>
        <dbReference type="ChEBI" id="CHEBI:57970"/>
        <dbReference type="ChEBI" id="CHEBI:64381"/>
    </reaction>
    <physiologicalReaction direction="left-to-right" evidence="43">
        <dbReference type="Rhea" id="RHEA:39004"/>
    </physiologicalReaction>
</comment>
<dbReference type="PROSITE" id="PS00524">
    <property type="entry name" value="SMB_1"/>
    <property type="match status" value="1"/>
</dbReference>
<evidence type="ECO:0000313" key="52">
    <source>
        <dbReference type="Proteomes" id="UP000289886"/>
    </source>
</evidence>
<evidence type="ECO:0000256" key="30">
    <source>
        <dbReference type="ARBA" id="ARBA00051129"/>
    </source>
</evidence>
<evidence type="ECO:0000256" key="3">
    <source>
        <dbReference type="ARBA" id="ARBA00004613"/>
    </source>
</evidence>
<comment type="catalytic activity">
    <reaction evidence="40">
        <text>1-O-(9Z-octadecenyl)-sn-glycero-3-phosphocholine + H2O = 1-O-(9Z-octadecenyl)-sn-glycero-3-phosphate + choline + H(+)</text>
        <dbReference type="Rhea" id="RHEA:41684"/>
        <dbReference type="ChEBI" id="CHEBI:15354"/>
        <dbReference type="ChEBI" id="CHEBI:15377"/>
        <dbReference type="ChEBI" id="CHEBI:15378"/>
        <dbReference type="ChEBI" id="CHEBI:64396"/>
        <dbReference type="ChEBI" id="CHEBI:78402"/>
    </reaction>
    <physiologicalReaction direction="left-to-right" evidence="40">
        <dbReference type="Rhea" id="RHEA:41685"/>
    </physiologicalReaction>
</comment>
<dbReference type="CDD" id="cd00091">
    <property type="entry name" value="NUC"/>
    <property type="match status" value="1"/>
</dbReference>
<dbReference type="Pfam" id="PF25316">
    <property type="entry name" value="TAF2_3rd"/>
    <property type="match status" value="1"/>
</dbReference>
<dbReference type="SUPFAM" id="SSF55486">
    <property type="entry name" value="Metalloproteases ('zincins'), catalytic domain"/>
    <property type="match status" value="1"/>
</dbReference>
<comment type="catalytic activity">
    <reaction evidence="29">
        <text>a 1-acyl-sn-glycero-3-phospho-L-serine + H2O = a 1-acyl-sn-glycero-3-phosphate + L-serine + H(+)</text>
        <dbReference type="Rhea" id="RHEA:38999"/>
        <dbReference type="ChEBI" id="CHEBI:15377"/>
        <dbReference type="ChEBI" id="CHEBI:15378"/>
        <dbReference type="ChEBI" id="CHEBI:33384"/>
        <dbReference type="ChEBI" id="CHEBI:57970"/>
        <dbReference type="ChEBI" id="CHEBI:64379"/>
    </reaction>
    <physiologicalReaction direction="left-to-right" evidence="29">
        <dbReference type="Rhea" id="RHEA:39000"/>
    </physiologicalReaction>
</comment>
<protein>
    <recommendedName>
        <fullName evidence="46">Autotaxin</fullName>
        <ecNumber evidence="45">3.1.4.39</ecNumber>
        <ecNumber evidence="5">3.1.4.4</ecNumber>
    </recommendedName>
    <alternativeName>
        <fullName evidence="47">Ectonucleotide pyrophosphatase/phosphodiesterase family member 2</fullName>
    </alternativeName>
    <alternativeName>
        <fullName evidence="48">Extracellular lysophospholipase D</fullName>
    </alternativeName>
    <alternativeName>
        <fullName evidence="19">Transcription initiation factor TFIID 150 kDa subunit</fullName>
    </alternativeName>
    <alternativeName>
        <fullName evidence="6">Transcription initiation factor TFIID subunit 2</fullName>
    </alternativeName>
</protein>
<dbReference type="InterPro" id="IPR027268">
    <property type="entry name" value="Peptidase_M4/M1_CTD_sf"/>
</dbReference>
<comment type="subcellular location">
    <subcellularLocation>
        <location evidence="2">Nucleus</location>
    </subcellularLocation>
    <subcellularLocation>
        <location evidence="3">Secreted</location>
    </subcellularLocation>
</comment>
<comment type="catalytic activity">
    <reaction evidence="25">
        <text>1-hexanoyl-sn-glycero-3-phosphocholine + H2O = 1-hexanoyl-sn-glycero-3-phosphate + choline + H(+)</text>
        <dbReference type="Rhea" id="RHEA:41400"/>
        <dbReference type="ChEBI" id="CHEBI:15354"/>
        <dbReference type="ChEBI" id="CHEBI:15377"/>
        <dbReference type="ChEBI" id="CHEBI:15378"/>
        <dbReference type="ChEBI" id="CHEBI:78215"/>
        <dbReference type="ChEBI" id="CHEBI:78223"/>
    </reaction>
    <physiologicalReaction direction="left-to-right" evidence="25">
        <dbReference type="Rhea" id="RHEA:41401"/>
    </physiologicalReaction>
</comment>
<keyword evidence="15" id="KW-1015">Disulfide bond</keyword>
<evidence type="ECO:0000256" key="23">
    <source>
        <dbReference type="ARBA" id="ARBA00050281"/>
    </source>
</evidence>
<evidence type="ECO:0000256" key="10">
    <source>
        <dbReference type="ARBA" id="ARBA00022723"/>
    </source>
</evidence>
<evidence type="ECO:0000256" key="24">
    <source>
        <dbReference type="ARBA" id="ARBA00050325"/>
    </source>
</evidence>
<evidence type="ECO:0000256" key="42">
    <source>
        <dbReference type="ARBA" id="ARBA00052301"/>
    </source>
</evidence>
<evidence type="ECO:0000256" key="44">
    <source>
        <dbReference type="ARBA" id="ARBA00052908"/>
    </source>
</evidence>
<evidence type="ECO:0000256" key="1">
    <source>
        <dbReference type="ARBA" id="ARBA00001913"/>
    </source>
</evidence>
<comment type="cofactor">
    <cofactor evidence="1">
        <name>Ca(2+)</name>
        <dbReference type="ChEBI" id="CHEBI:29108"/>
    </cofactor>
</comment>
<comment type="catalytic activity">
    <reaction evidence="37">
        <text>1-tetradecanoyl-sn-glycero-3-phosphocholine + H2O = 1-tetradecanoyl-sn-glycerol 3-phosphate + choline + H(+)</text>
        <dbReference type="Rhea" id="RHEA:38983"/>
        <dbReference type="ChEBI" id="CHEBI:15354"/>
        <dbReference type="ChEBI" id="CHEBI:15377"/>
        <dbReference type="ChEBI" id="CHEBI:15378"/>
        <dbReference type="ChEBI" id="CHEBI:64489"/>
        <dbReference type="ChEBI" id="CHEBI:72683"/>
    </reaction>
    <physiologicalReaction direction="left-to-right" evidence="37">
        <dbReference type="Rhea" id="RHEA:38984"/>
    </physiologicalReaction>
</comment>
<keyword evidence="16" id="KW-0804">Transcription</keyword>
<feature type="domain" description="SMB" evidence="50">
    <location>
        <begin position="883"/>
        <end position="927"/>
    </location>
</feature>
<evidence type="ECO:0000256" key="35">
    <source>
        <dbReference type="ARBA" id="ARBA00051348"/>
    </source>
</evidence>
<dbReference type="Gene3D" id="1.10.390.10">
    <property type="entry name" value="Neutral Protease Domain 2"/>
    <property type="match status" value="1"/>
</dbReference>
<evidence type="ECO:0000256" key="37">
    <source>
        <dbReference type="ARBA" id="ARBA00051368"/>
    </source>
</evidence>
<dbReference type="GO" id="GO:0051123">
    <property type="term" value="P:RNA polymerase II preinitiation complex assembly"/>
    <property type="evidence" value="ECO:0007669"/>
    <property type="project" value="UniProtKB-ARBA"/>
</dbReference>
<evidence type="ECO:0000256" key="17">
    <source>
        <dbReference type="ARBA" id="ARBA00023180"/>
    </source>
</evidence>
<evidence type="ECO:0000256" key="9">
    <source>
        <dbReference type="ARBA" id="ARBA00022685"/>
    </source>
</evidence>
<evidence type="ECO:0000256" key="7">
    <source>
        <dbReference type="ARBA" id="ARBA00022500"/>
    </source>
</evidence>
<dbReference type="EC" id="3.1.4.39" evidence="45"/>
<dbReference type="PROSITE" id="PS50958">
    <property type="entry name" value="SMB_2"/>
    <property type="match status" value="1"/>
</dbReference>
<comment type="catalytic activity">
    <reaction evidence="21">
        <text>a 1,2-diacyl-sn-glycero-3-phosphocholine + H2O = a 1,2-diacyl-sn-glycero-3-phosphate + choline + H(+)</text>
        <dbReference type="Rhea" id="RHEA:14445"/>
        <dbReference type="ChEBI" id="CHEBI:15354"/>
        <dbReference type="ChEBI" id="CHEBI:15377"/>
        <dbReference type="ChEBI" id="CHEBI:15378"/>
        <dbReference type="ChEBI" id="CHEBI:57643"/>
        <dbReference type="ChEBI" id="CHEBI:58608"/>
        <dbReference type="EC" id="3.1.4.4"/>
    </reaction>
    <physiologicalReaction direction="left-to-right" evidence="21">
        <dbReference type="Rhea" id="RHEA:14446"/>
    </physiologicalReaction>
</comment>
<evidence type="ECO:0000256" key="40">
    <source>
        <dbReference type="ARBA" id="ARBA00051847"/>
    </source>
</evidence>
<evidence type="ECO:0000256" key="20">
    <source>
        <dbReference type="ARBA" id="ARBA00036083"/>
    </source>
</evidence>
<dbReference type="GO" id="GO:0047391">
    <property type="term" value="F:alkylglycerophosphoethanolamine phosphodiesterase activity"/>
    <property type="evidence" value="ECO:0007669"/>
    <property type="project" value="UniProtKB-EC"/>
</dbReference>
<gene>
    <name evidence="51" type="ORF">EOD39_5429</name>
</gene>
<comment type="catalytic activity">
    <reaction evidence="34">
        <text>a 2-acyl-sn-glycero-3-phospho-L-serine + H2O = a 2-acyl-sn-glycerol 3-phosphate + L-serine + H(+)</text>
        <dbReference type="Rhea" id="RHEA:41716"/>
        <dbReference type="ChEBI" id="CHEBI:15377"/>
        <dbReference type="ChEBI" id="CHEBI:15378"/>
        <dbReference type="ChEBI" id="CHEBI:33384"/>
        <dbReference type="ChEBI" id="CHEBI:64982"/>
        <dbReference type="ChEBI" id="CHEBI:65214"/>
    </reaction>
    <physiologicalReaction direction="left-to-right" evidence="34">
        <dbReference type="Rhea" id="RHEA:41717"/>
    </physiologicalReaction>
</comment>
<comment type="catalytic activity">
    <reaction evidence="31">
        <text>1-(9Z-octadecenoyl)-sn-glycero-3-phosphoethanolamine + H2O = 1-(9Z-octadecenoyl)-sn-glycero-3-phosphate + ethanolamine + H(+)</text>
        <dbReference type="Rhea" id="RHEA:38927"/>
        <dbReference type="ChEBI" id="CHEBI:15377"/>
        <dbReference type="ChEBI" id="CHEBI:15378"/>
        <dbReference type="ChEBI" id="CHEBI:57603"/>
        <dbReference type="ChEBI" id="CHEBI:74544"/>
        <dbReference type="ChEBI" id="CHEBI:74971"/>
    </reaction>
    <physiologicalReaction direction="left-to-right" evidence="31">
        <dbReference type="Rhea" id="RHEA:38928"/>
    </physiologicalReaction>
</comment>
<evidence type="ECO:0000256" key="34">
    <source>
        <dbReference type="ARBA" id="ARBA00051248"/>
    </source>
</evidence>
<comment type="catalytic activity">
    <reaction evidence="41">
        <text>1-(5Z,8Z,11Z,14Z-eicosatetraenoyl)-sn-glycero-3-phosphocholine + H2O = 1-(5Z,8Z,11Z,14Z-eicosatetraenoyl)-sn-glycero-3-phosphate + choline + H(+)</text>
        <dbReference type="Rhea" id="RHEA:41139"/>
        <dbReference type="ChEBI" id="CHEBI:15354"/>
        <dbReference type="ChEBI" id="CHEBI:15377"/>
        <dbReference type="ChEBI" id="CHEBI:15378"/>
        <dbReference type="ChEBI" id="CHEBI:74344"/>
        <dbReference type="ChEBI" id="CHEBI:74938"/>
    </reaction>
    <physiologicalReaction direction="left-to-right" evidence="41">
        <dbReference type="Rhea" id="RHEA:41140"/>
    </physiologicalReaction>
</comment>
<dbReference type="FunFam" id="4.10.410.20:FF:000001">
    <property type="entry name" value="Ectonucleotide pyrophosphatase/phosphodiesterase family member 2"/>
    <property type="match status" value="1"/>
</dbReference>
<dbReference type="InterPro" id="IPR044929">
    <property type="entry name" value="DNA/RNA_non-sp_Endonuclease_sf"/>
</dbReference>
<dbReference type="FunFam" id="2.60.40.1730:FF:000003">
    <property type="entry name" value="Transcription initiation factor TFIID subunit 2"/>
    <property type="match status" value="1"/>
</dbReference>
<dbReference type="InterPro" id="IPR017850">
    <property type="entry name" value="Alkaline_phosphatase_core_sf"/>
</dbReference>
<evidence type="ECO:0000256" key="32">
    <source>
        <dbReference type="ARBA" id="ARBA00051174"/>
    </source>
</evidence>
<dbReference type="GO" id="GO:0004630">
    <property type="term" value="F:phospholipase D activity"/>
    <property type="evidence" value="ECO:0007669"/>
    <property type="project" value="UniProtKB-EC"/>
</dbReference>
<evidence type="ECO:0000256" key="45">
    <source>
        <dbReference type="ARBA" id="ARBA00066852"/>
    </source>
</evidence>
<evidence type="ECO:0000256" key="2">
    <source>
        <dbReference type="ARBA" id="ARBA00004123"/>
    </source>
</evidence>
<dbReference type="Gene3D" id="4.10.410.20">
    <property type="match status" value="1"/>
</dbReference>
<evidence type="ECO:0000256" key="39">
    <source>
        <dbReference type="ARBA" id="ARBA00051825"/>
    </source>
</evidence>
<comment type="catalytic activity">
    <reaction evidence="38">
        <text>1,2-dioctanoyl-sn-glycero-3-phosphocholine + H2O = 1,2-dioctanoyl-sn-glycero-3-phosphate + choline + H(+)</text>
        <dbReference type="Rhea" id="RHEA:41416"/>
        <dbReference type="ChEBI" id="CHEBI:15354"/>
        <dbReference type="ChEBI" id="CHEBI:15377"/>
        <dbReference type="ChEBI" id="CHEBI:15378"/>
        <dbReference type="ChEBI" id="CHEBI:78228"/>
        <dbReference type="ChEBI" id="CHEBI:78229"/>
    </reaction>
    <physiologicalReaction direction="left-to-right" evidence="38">
        <dbReference type="Rhea" id="RHEA:41417"/>
    </physiologicalReaction>
</comment>
<dbReference type="Pfam" id="PF01033">
    <property type="entry name" value="Somatomedin_B"/>
    <property type="match status" value="1"/>
</dbReference>
<evidence type="ECO:0000256" key="11">
    <source>
        <dbReference type="ARBA" id="ARBA00022801"/>
    </source>
</evidence>
<evidence type="ECO:0000256" key="19">
    <source>
        <dbReference type="ARBA" id="ARBA00033345"/>
    </source>
</evidence>
<dbReference type="PANTHER" id="PTHR15137">
    <property type="entry name" value="TRANSCRIPTION INITIATION FACTOR TFIID"/>
    <property type="match status" value="1"/>
</dbReference>
<comment type="catalytic activity">
    <reaction evidence="24">
        <text>a 1-O-alkyl-sn-glycero-3-phosphoethanolamine + H2O = a 1-O-alkyl-sn-glycero-3-phosphate + ethanolamine + H(+)</text>
        <dbReference type="Rhea" id="RHEA:15965"/>
        <dbReference type="ChEBI" id="CHEBI:15377"/>
        <dbReference type="ChEBI" id="CHEBI:15378"/>
        <dbReference type="ChEBI" id="CHEBI:57603"/>
        <dbReference type="ChEBI" id="CHEBI:58014"/>
        <dbReference type="ChEBI" id="CHEBI:76168"/>
        <dbReference type="EC" id="3.1.4.39"/>
    </reaction>
</comment>
<dbReference type="GO" id="GO:0034638">
    <property type="term" value="P:phosphatidylcholine catabolic process"/>
    <property type="evidence" value="ECO:0007669"/>
    <property type="project" value="UniProtKB-ARBA"/>
</dbReference>
<dbReference type="SUPFAM" id="SSF53649">
    <property type="entry name" value="Alkaline phosphatase-like"/>
    <property type="match status" value="1"/>
</dbReference>
<dbReference type="InterPro" id="IPR001212">
    <property type="entry name" value="Somatomedin_B_dom"/>
</dbReference>
<comment type="catalytic activity">
    <reaction evidence="30">
        <text>1-(9Z-octadecenoyl)-sn-glycero-3-phospho-L-serine + H2O = 1-(9Z-octadecenoyl)-sn-glycero-3-phosphate + L-serine + H(+)</text>
        <dbReference type="Rhea" id="RHEA:38931"/>
        <dbReference type="ChEBI" id="CHEBI:15377"/>
        <dbReference type="ChEBI" id="CHEBI:15378"/>
        <dbReference type="ChEBI" id="CHEBI:33384"/>
        <dbReference type="ChEBI" id="CHEBI:74544"/>
        <dbReference type="ChEBI" id="CHEBI:74617"/>
    </reaction>
    <physiologicalReaction direction="left-to-right" evidence="30">
        <dbReference type="Rhea" id="RHEA:38932"/>
    </physiologicalReaction>
</comment>
<dbReference type="GO" id="GO:0006935">
    <property type="term" value="P:chemotaxis"/>
    <property type="evidence" value="ECO:0007669"/>
    <property type="project" value="UniProtKB-KW"/>
</dbReference>
<accession>A0A444UE58</accession>
<comment type="catalytic activity">
    <reaction evidence="39">
        <text>1-hexadecanoyl-sn-glycero-3-phosphocholine + H2O = 1-hexadecanoyl-sn-glycero-3-phosphate + choline + H(+)</text>
        <dbReference type="Rhea" id="RHEA:38975"/>
        <dbReference type="ChEBI" id="CHEBI:15354"/>
        <dbReference type="ChEBI" id="CHEBI:15377"/>
        <dbReference type="ChEBI" id="CHEBI:15378"/>
        <dbReference type="ChEBI" id="CHEBI:57518"/>
        <dbReference type="ChEBI" id="CHEBI:72998"/>
    </reaction>
    <physiologicalReaction direction="left-to-right" evidence="39">
        <dbReference type="Rhea" id="RHEA:38976"/>
    </physiologicalReaction>
</comment>
<dbReference type="InterPro" id="IPR037813">
    <property type="entry name" value="TAF2"/>
</dbReference>
<comment type="catalytic activity">
    <reaction evidence="35">
        <text>a 2-acyl-sn-glycero-3-phosphocholine + H2O = a 2-acyl-sn-glycerol 3-phosphate + choline + H(+)</text>
        <dbReference type="Rhea" id="RHEA:41712"/>
        <dbReference type="ChEBI" id="CHEBI:15354"/>
        <dbReference type="ChEBI" id="CHEBI:15377"/>
        <dbReference type="ChEBI" id="CHEBI:15378"/>
        <dbReference type="ChEBI" id="CHEBI:57875"/>
        <dbReference type="ChEBI" id="CHEBI:64982"/>
    </reaction>
    <physiologicalReaction direction="left-to-right" evidence="35">
        <dbReference type="Rhea" id="RHEA:41713"/>
    </physiologicalReaction>
</comment>
<dbReference type="Gene3D" id="2.60.40.1730">
    <property type="entry name" value="tricorn interacting facor f3 domain"/>
    <property type="match status" value="1"/>
</dbReference>
<dbReference type="GO" id="GO:0004622">
    <property type="term" value="F:phosphatidylcholine lysophospholipase activity"/>
    <property type="evidence" value="ECO:0007669"/>
    <property type="project" value="UniProtKB-ARBA"/>
</dbReference>
<dbReference type="GO" id="GO:0005669">
    <property type="term" value="C:transcription factor TFIID complex"/>
    <property type="evidence" value="ECO:0007669"/>
    <property type="project" value="InterPro"/>
</dbReference>
<comment type="catalytic activity">
    <reaction evidence="23">
        <text>a 1-O-(1Z-alkenyl)-sn-glycero-3-phosphocholine + H2O = a 1-O-(1Z-alkenyl)-sn-glycero-3-phosphate + choline + H(+)</text>
        <dbReference type="Rhea" id="RHEA:41588"/>
        <dbReference type="ChEBI" id="CHEBI:15354"/>
        <dbReference type="ChEBI" id="CHEBI:15377"/>
        <dbReference type="ChEBI" id="CHEBI:15378"/>
        <dbReference type="ChEBI" id="CHEBI:77283"/>
        <dbReference type="ChEBI" id="CHEBI:77287"/>
    </reaction>
    <physiologicalReaction direction="left-to-right" evidence="23">
        <dbReference type="Rhea" id="RHEA:41589"/>
    </physiologicalReaction>
</comment>
<sequence>GHVELTIFPTVTNLNRIKLNSKQCRIYRVRVNDLEAPFIYNDPTLEVCHHESKQRNLNYFSNAYAAAVSAVDPDSGNGELCIKVPSELWKQGDELKVLKVYIEFSLDQPKGGLHFVVPDVEGSMAERGAHVFSCGYQNATRFWFPCVDSYSELCTWKLEFTVDAAMVTHFCLPQLLPLLKHSMSYLHEIFEFFEEILTCRYPYSCFKTVFVDETYVQVSSYASMSIFSTNLLHSAMIIDQTPLTRRCLAQALAQQFFGCFISRMSWADEWVLKGISGYIYGLYLKKTFGVNEYRHWIKEELDKIVDYELKTGAVLLHPIFAGGKEKDKDQSSVVKFFGSFAFNRKRNVLELEIKQDYTSPGTQKYVGPIKVTVQELDGSFNHTLQIEENSLKHDIPCHSKSRRNKKKKIPLMNGEEVDMDLSAMDADSPLLWIRIDPDMSILRKVEFEQADFMWQYQLRYERDVVAQEESIAALEKFPTPASRLALTDILEQEQCFYKVRMEACFCLAKTMPVAMALLRDVHNLCPKDVLNFILDLIKYNDNRKNKFSDNYYRVELIDALANSVTPAVSINNEVRTLDNLNADIQLILEEITRFLNMEKLLPSYRNTITVSCLRAIRILQKNGHIPSDPSLFKSYAEYGQFVDVRLAALEAVVDYTQVDRSSEELQWLLNMVQNDPVPYIRHKILSMLAKNPPFTKMSESSLCNEALVDQLWKLMNSGTSHDWKLRCDAVNLYYTLFGLSRPSCLPLPELGLVLNLKEKKAVLNPTIKTEPGASNAELTNKPNTHGHMICFPNSEDEHLASELPCSAPVPQQGMKRKAETPLGSPLEPGQILEKEEDSSKVRLKIRFSNSQEEEDIDMDTVHDSQAFIYHHLNMLERPSTPAKGFECTKDRCGESRNEENACHCSEDCMGKGDCCTNYGVVCKGDTHWVEDECEEIKSPECPAGFVRPPLVIISVDGFRASYMMKGSNVIPNIDKLRSCGTHTPYMRPVYPTKTFPNLYTLATGLYPESHGIVGNSMHDPVFDANFNLRGREKLNHRWWGGQPIWITAEKQGVKAGTLFWPFVIPLERRVLTMLQWFNLPDSERPYVYAFHSEQPDQVGHKHGPLSNELNGPLKEIDQIVGQFMDGLKQMKLHRCVNLMIVGDHGMEEANCDRTEFLSSYLSNIDDIILVPGSLGRIRSRSPNNSKYDPKAVVADLTCKKSDQHFKPYMKQHLPKRLHYANNRRIEDIHLLVERKWHVARKSGEGRKHPGKCSFFGDHGYDNKINSMQTIFLGYGPTFKHKTKVPAFENIELYNVMCGKIEVFVYRSMNKAWQDLLGLKPAPNNGTHGSLNHLLKNPPFKPSMPDEVAKPLHPVPASAIVDELGCTCDEKNKGDELNQRLANKGTDDSKHLLYGRPAVLFRTKYSILYHSDFISGYSDALSMPLWTSYTVTKQADVSHIPDSLSSCVRPDIRVPPANSQTCSAYKADKQMSYGYLYPPQLASSPEARYDAFLITNAVPMYPAFKKVWNYFQRVLVKRYATERNGVNVISGPIFDYDYDSLYDTSDKIKQYVGGSVPVPTHYYSIITSCLDYTQATDTCDGPLSVFSFILPHRADNDESCDSSEEESKWVEDLIKMHTARVRDIEILTGLDFYRKTSRSYIEILSLKTYLHTYESEI</sequence>
<keyword evidence="11" id="KW-0378">Hydrolase</keyword>
<dbReference type="InterPro" id="IPR001604">
    <property type="entry name" value="Endo_G_ENPP1-like_dom"/>
</dbReference>
<evidence type="ECO:0000256" key="41">
    <source>
        <dbReference type="ARBA" id="ARBA00052276"/>
    </source>
</evidence>
<dbReference type="PANTHER" id="PTHR15137:SF9">
    <property type="entry name" value="TRANSCRIPTION INITIATION FACTOR TFIID SUBUNIT 2"/>
    <property type="match status" value="1"/>
</dbReference>
<evidence type="ECO:0000256" key="6">
    <source>
        <dbReference type="ARBA" id="ARBA00017363"/>
    </source>
</evidence>
<dbReference type="SUPFAM" id="SSF90188">
    <property type="entry name" value="Somatomedin B domain"/>
    <property type="match status" value="1"/>
</dbReference>
<dbReference type="InterPro" id="IPR057345">
    <property type="entry name" value="Ig-like_TAF2"/>
</dbReference>
<comment type="catalytic activity">
    <reaction evidence="33">
        <text>1-octadecanoyl-sn-glycero-3-phosphocholine + H2O = 1-octadecanoyl-sn-glycero-3-phosphate + choline + H(+)</text>
        <dbReference type="Rhea" id="RHEA:38979"/>
        <dbReference type="ChEBI" id="CHEBI:15354"/>
        <dbReference type="ChEBI" id="CHEBI:15377"/>
        <dbReference type="ChEBI" id="CHEBI:15378"/>
        <dbReference type="ChEBI" id="CHEBI:73858"/>
        <dbReference type="ChEBI" id="CHEBI:74565"/>
    </reaction>
    <physiologicalReaction direction="left-to-right" evidence="33">
        <dbReference type="Rhea" id="RHEA:38980"/>
    </physiologicalReaction>
</comment>
<evidence type="ECO:0000256" key="18">
    <source>
        <dbReference type="ARBA" id="ARBA00023242"/>
    </source>
</evidence>
<dbReference type="InterPro" id="IPR044925">
    <property type="entry name" value="His-Me_finger_sf"/>
</dbReference>
<feature type="non-terminal residue" evidence="51">
    <location>
        <position position="1"/>
    </location>
</feature>
<feature type="region of interest" description="Disordered" evidence="49">
    <location>
        <begin position="810"/>
        <end position="829"/>
    </location>
</feature>
<evidence type="ECO:0000256" key="48">
    <source>
        <dbReference type="ARBA" id="ARBA00081337"/>
    </source>
</evidence>
<evidence type="ECO:0000256" key="47">
    <source>
        <dbReference type="ARBA" id="ARBA00075924"/>
    </source>
</evidence>
<keyword evidence="13" id="KW-0805">Transcription regulation</keyword>
<evidence type="ECO:0000256" key="22">
    <source>
        <dbReference type="ARBA" id="ARBA00050165"/>
    </source>
</evidence>
<evidence type="ECO:0000256" key="8">
    <source>
        <dbReference type="ARBA" id="ARBA00022525"/>
    </source>
</evidence>
<comment type="catalytic activity">
    <reaction evidence="36">
        <text>1,2-didecanoyl-sn-glycero-3-phosphocholine + H2O = 1,2-didecanoyl-sn-glycero-3-phosphate + choline + H(+)</text>
        <dbReference type="Rhea" id="RHEA:41412"/>
        <dbReference type="ChEBI" id="CHEBI:15354"/>
        <dbReference type="ChEBI" id="CHEBI:15377"/>
        <dbReference type="ChEBI" id="CHEBI:15378"/>
        <dbReference type="ChEBI" id="CHEBI:78226"/>
        <dbReference type="ChEBI" id="CHEBI:78227"/>
    </reaction>
    <physiologicalReaction direction="left-to-right" evidence="36">
        <dbReference type="Rhea" id="RHEA:41413"/>
    </physiologicalReaction>
</comment>
<comment type="caution">
    <text evidence="51">The sequence shown here is derived from an EMBL/GenBank/DDBJ whole genome shotgun (WGS) entry which is preliminary data.</text>
</comment>
<dbReference type="Pfam" id="PF25577">
    <property type="entry name" value="TPR_TAF2_C"/>
    <property type="match status" value="1"/>
</dbReference>
<evidence type="ECO:0000259" key="50">
    <source>
        <dbReference type="PROSITE" id="PS50958"/>
    </source>
</evidence>
<evidence type="ECO:0000256" key="29">
    <source>
        <dbReference type="ARBA" id="ARBA00050999"/>
    </source>
</evidence>
<evidence type="ECO:0000256" key="14">
    <source>
        <dbReference type="ARBA" id="ARBA00023098"/>
    </source>
</evidence>
<dbReference type="GO" id="GO:0005509">
    <property type="term" value="F:calcium ion binding"/>
    <property type="evidence" value="ECO:0007669"/>
    <property type="project" value="UniProtKB-ARBA"/>
</dbReference>
<keyword evidence="17" id="KW-0325">Glycoprotein</keyword>
<evidence type="ECO:0000256" key="36">
    <source>
        <dbReference type="ARBA" id="ARBA00051367"/>
    </source>
</evidence>
<dbReference type="GO" id="GO:0005615">
    <property type="term" value="C:extracellular space"/>
    <property type="evidence" value="ECO:0007669"/>
    <property type="project" value="UniProtKB-ARBA"/>
</dbReference>
<keyword evidence="10" id="KW-0479">Metal-binding</keyword>
<dbReference type="SUPFAM" id="SSF54060">
    <property type="entry name" value="His-Me finger endonucleases"/>
    <property type="match status" value="1"/>
</dbReference>
<dbReference type="CDD" id="cd16018">
    <property type="entry name" value="Enpp"/>
    <property type="match status" value="1"/>
</dbReference>
<dbReference type="Gene3D" id="3.40.570.10">
    <property type="entry name" value="Extracellular Endonuclease, subunit A"/>
    <property type="match status" value="1"/>
</dbReference>
<dbReference type="SMART" id="SM00892">
    <property type="entry name" value="Endonuclease_NS"/>
    <property type="match status" value="1"/>
</dbReference>
<dbReference type="SMART" id="SM00477">
    <property type="entry name" value="NUC"/>
    <property type="match status" value="1"/>
</dbReference>
<comment type="catalytic activity">
    <reaction evidence="26">
        <text>1-decanoyl-sn-glycero-3-phosphocholine + H2O = 1-decanoyl-sn-glycero-3-phosphate + choline + H(+)</text>
        <dbReference type="Rhea" id="RHEA:41131"/>
        <dbReference type="ChEBI" id="CHEBI:15354"/>
        <dbReference type="ChEBI" id="CHEBI:15377"/>
        <dbReference type="ChEBI" id="CHEBI:15378"/>
        <dbReference type="ChEBI" id="CHEBI:77724"/>
        <dbReference type="ChEBI" id="CHEBI:77726"/>
    </reaction>
    <physiologicalReaction direction="left-to-right" evidence="26">
        <dbReference type="Rhea" id="RHEA:41132"/>
    </physiologicalReaction>
</comment>
<evidence type="ECO:0000256" key="43">
    <source>
        <dbReference type="ARBA" id="ARBA00052470"/>
    </source>
</evidence>
<dbReference type="SUPFAM" id="SSF63737">
    <property type="entry name" value="Leukotriene A4 hydrolase N-terminal domain"/>
    <property type="match status" value="1"/>
</dbReference>
<dbReference type="CDD" id="cd09839">
    <property type="entry name" value="M1_like_TAF2"/>
    <property type="match status" value="1"/>
</dbReference>
<dbReference type="FunFam" id="3.40.570.10:FF:000001">
    <property type="entry name" value="Ectonucleotide pyrophosphatase/phosphodiesterase family member 2"/>
    <property type="match status" value="1"/>
</dbReference>
<keyword evidence="8" id="KW-0964">Secreted</keyword>
<evidence type="ECO:0000256" key="21">
    <source>
        <dbReference type="ARBA" id="ARBA00043694"/>
    </source>
</evidence>
<dbReference type="InterPro" id="IPR020821">
    <property type="entry name" value="ENPP1-3/EXOG-like_nuc-like"/>
</dbReference>
<keyword evidence="12" id="KW-0442">Lipid degradation</keyword>
<evidence type="ECO:0000256" key="38">
    <source>
        <dbReference type="ARBA" id="ARBA00051488"/>
    </source>
</evidence>
<comment type="catalytic activity">
    <reaction evidence="22">
        <text>a 1-O-alkyl-sn-glycero-3-phosphocholine + H2O = a 1-O-alkyl-sn-glycero-3-phosphate + choline + H(+)</text>
        <dbReference type="Rhea" id="RHEA:39927"/>
        <dbReference type="ChEBI" id="CHEBI:15354"/>
        <dbReference type="ChEBI" id="CHEBI:15377"/>
        <dbReference type="ChEBI" id="CHEBI:15378"/>
        <dbReference type="ChEBI" id="CHEBI:30909"/>
        <dbReference type="ChEBI" id="CHEBI:58014"/>
    </reaction>
    <physiologicalReaction direction="left-to-right" evidence="22">
        <dbReference type="Rhea" id="RHEA:39928"/>
    </physiologicalReaction>
</comment>
<proteinExistence type="inferred from homology"/>
<comment type="catalytic activity">
    <reaction evidence="20">
        <text>1-O-hexadecyl-sn-glycero-3-phosphocholine + H2O = 1-O-hexadecyl-sn-glycero-3-phosphate + choline + H(+)</text>
        <dbReference type="Rhea" id="RHEA:41143"/>
        <dbReference type="ChEBI" id="CHEBI:15354"/>
        <dbReference type="ChEBI" id="CHEBI:15377"/>
        <dbReference type="ChEBI" id="CHEBI:15378"/>
        <dbReference type="ChEBI" id="CHEBI:64496"/>
        <dbReference type="ChEBI" id="CHEBI:77580"/>
    </reaction>
    <physiologicalReaction direction="left-to-right" evidence="20">
        <dbReference type="Rhea" id="RHEA:41144"/>
    </physiologicalReaction>
</comment>
<organism evidence="51 52">
    <name type="scientific">Acipenser ruthenus</name>
    <name type="common">Sterlet sturgeon</name>
    <dbReference type="NCBI Taxonomy" id="7906"/>
    <lineage>
        <taxon>Eukaryota</taxon>
        <taxon>Metazoa</taxon>
        <taxon>Chordata</taxon>
        <taxon>Craniata</taxon>
        <taxon>Vertebrata</taxon>
        <taxon>Euteleostomi</taxon>
        <taxon>Actinopterygii</taxon>
        <taxon>Chondrostei</taxon>
        <taxon>Acipenseriformes</taxon>
        <taxon>Acipenseridae</taxon>
        <taxon>Acipenser</taxon>
    </lineage>
</organism>
<evidence type="ECO:0000256" key="46">
    <source>
        <dbReference type="ARBA" id="ARBA00071948"/>
    </source>
</evidence>
<keyword evidence="52" id="KW-1185">Reference proteome</keyword>
<dbReference type="Gene3D" id="3.40.720.10">
    <property type="entry name" value="Alkaline Phosphatase, subunit A"/>
    <property type="match status" value="1"/>
</dbReference>
<evidence type="ECO:0000256" key="12">
    <source>
        <dbReference type="ARBA" id="ARBA00022963"/>
    </source>
</evidence>
<evidence type="ECO:0000256" key="31">
    <source>
        <dbReference type="ARBA" id="ARBA00051145"/>
    </source>
</evidence>
<comment type="catalytic activity">
    <reaction evidence="28">
        <text>1-dodecanoyl-sn-glycero-3-phosphocholine + H2O = 1-dodecanoyl-sn-glycerol 3-phosphate + choline + H(+)</text>
        <dbReference type="Rhea" id="RHEA:38991"/>
        <dbReference type="ChEBI" id="CHEBI:15354"/>
        <dbReference type="ChEBI" id="CHEBI:15377"/>
        <dbReference type="ChEBI" id="CHEBI:15378"/>
        <dbReference type="ChEBI" id="CHEBI:72682"/>
        <dbReference type="ChEBI" id="CHEBI:74966"/>
    </reaction>
    <physiologicalReaction direction="left-to-right" evidence="28">
        <dbReference type="Rhea" id="RHEA:38992"/>
    </physiologicalReaction>
</comment>
<dbReference type="SMART" id="SM00201">
    <property type="entry name" value="SO"/>
    <property type="match status" value="1"/>
</dbReference>
<evidence type="ECO:0000256" key="5">
    <source>
        <dbReference type="ARBA" id="ARBA00012027"/>
    </source>
</evidence>
<comment type="similarity">
    <text evidence="4">Belongs to the TAF2 family.</text>
</comment>
<comment type="catalytic activity">
    <reaction evidence="44">
        <text>sphing-4-enine-phosphocholine + H2O = sphing-4-enine 1-phosphate + choline + H(+)</text>
        <dbReference type="Rhea" id="RHEA:38919"/>
        <dbReference type="ChEBI" id="CHEBI:15354"/>
        <dbReference type="ChEBI" id="CHEBI:15377"/>
        <dbReference type="ChEBI" id="CHEBI:15378"/>
        <dbReference type="ChEBI" id="CHEBI:58906"/>
        <dbReference type="ChEBI" id="CHEBI:60119"/>
    </reaction>
    <physiologicalReaction direction="left-to-right" evidence="44">
        <dbReference type="Rhea" id="RHEA:38920"/>
    </physiologicalReaction>
</comment>
<dbReference type="InterPro" id="IPR057991">
    <property type="entry name" value="TPR_TAF2_C"/>
</dbReference>
<evidence type="ECO:0000313" key="51">
    <source>
        <dbReference type="EMBL" id="RXM33455.1"/>
    </source>
</evidence>
<keyword evidence="14" id="KW-0443">Lipid metabolism</keyword>
<keyword evidence="9" id="KW-0165">Cleavage on pair of basic residues</keyword>
<evidence type="ECO:0000256" key="4">
    <source>
        <dbReference type="ARBA" id="ARBA00010937"/>
    </source>
</evidence>
<evidence type="ECO:0000256" key="33">
    <source>
        <dbReference type="ARBA" id="ARBA00051204"/>
    </source>
</evidence>
<evidence type="ECO:0000256" key="13">
    <source>
        <dbReference type="ARBA" id="ARBA00023015"/>
    </source>
</evidence>
<dbReference type="FunFam" id="3.40.720.10:FF:000006">
    <property type="entry name" value="Ectonucleotide pyrophosphatase/phosphodiesterase family member 2"/>
    <property type="match status" value="1"/>
</dbReference>
<comment type="catalytic activity">
    <reaction evidence="32">
        <text>1-(9Z,12Z)-octadecadienoyl-sn-glycero-3-phosphocholine + H2O = 1-(9Z,12Z)-octadecadienoyl-sn-glycero-3-phosphate + choline + H(+)</text>
        <dbReference type="Rhea" id="RHEA:41135"/>
        <dbReference type="ChEBI" id="CHEBI:15354"/>
        <dbReference type="ChEBI" id="CHEBI:15377"/>
        <dbReference type="ChEBI" id="CHEBI:15378"/>
        <dbReference type="ChEBI" id="CHEBI:28733"/>
        <dbReference type="ChEBI" id="CHEBI:74547"/>
    </reaction>
    <physiologicalReaction direction="left-to-right" evidence="32">
        <dbReference type="Rhea" id="RHEA:41136"/>
    </physiologicalReaction>
</comment>
<evidence type="ECO:0000256" key="15">
    <source>
        <dbReference type="ARBA" id="ARBA00023157"/>
    </source>
</evidence>
<dbReference type="GO" id="GO:0000976">
    <property type="term" value="F:transcription cis-regulatory region binding"/>
    <property type="evidence" value="ECO:0007669"/>
    <property type="project" value="UniProtKB-ARBA"/>
</dbReference>
<dbReference type="GO" id="GO:0008270">
    <property type="term" value="F:zinc ion binding"/>
    <property type="evidence" value="ECO:0007669"/>
    <property type="project" value="UniProtKB-ARBA"/>
</dbReference>